<feature type="chain" id="PRO_5037430410" description="Cohesin domain-containing protein" evidence="2">
    <location>
        <begin position="28"/>
        <end position="244"/>
    </location>
</feature>
<organism evidence="3 4">
    <name type="scientific">Candidatus Dojkabacteria bacterium</name>
    <dbReference type="NCBI Taxonomy" id="2099670"/>
    <lineage>
        <taxon>Bacteria</taxon>
        <taxon>Candidatus Dojkabacteria</taxon>
    </lineage>
</organism>
<evidence type="ECO:0000313" key="3">
    <source>
        <dbReference type="EMBL" id="MCA9377216.1"/>
    </source>
</evidence>
<evidence type="ECO:0000256" key="2">
    <source>
        <dbReference type="SAM" id="SignalP"/>
    </source>
</evidence>
<comment type="caution">
    <text evidence="3">The sequence shown here is derived from an EMBL/GenBank/DDBJ whole genome shotgun (WGS) entry which is preliminary data.</text>
</comment>
<dbReference type="Proteomes" id="UP000741282">
    <property type="component" value="Unassembled WGS sequence"/>
</dbReference>
<dbReference type="GO" id="GO:0030246">
    <property type="term" value="F:carbohydrate binding"/>
    <property type="evidence" value="ECO:0007669"/>
    <property type="project" value="InterPro"/>
</dbReference>
<evidence type="ECO:0000256" key="1">
    <source>
        <dbReference type="SAM" id="Phobius"/>
    </source>
</evidence>
<accession>A0A955I2D4</accession>
<keyword evidence="2" id="KW-0732">Signal</keyword>
<dbReference type="Gene3D" id="2.60.40.680">
    <property type="match status" value="1"/>
</dbReference>
<dbReference type="SUPFAM" id="SSF49384">
    <property type="entry name" value="Carbohydrate-binding domain"/>
    <property type="match status" value="1"/>
</dbReference>
<name>A0A955I2D4_9BACT</name>
<keyword evidence="1" id="KW-0812">Transmembrane</keyword>
<protein>
    <recommendedName>
        <fullName evidence="5">Cohesin domain-containing protein</fullName>
    </recommendedName>
</protein>
<feature type="transmembrane region" description="Helical" evidence="1">
    <location>
        <begin position="201"/>
        <end position="225"/>
    </location>
</feature>
<reference evidence="3" key="2">
    <citation type="journal article" date="2021" name="Microbiome">
        <title>Successional dynamics and alternative stable states in a saline activated sludge microbial community over 9 years.</title>
        <authorList>
            <person name="Wang Y."/>
            <person name="Ye J."/>
            <person name="Ju F."/>
            <person name="Liu L."/>
            <person name="Boyd J.A."/>
            <person name="Deng Y."/>
            <person name="Parks D.H."/>
            <person name="Jiang X."/>
            <person name="Yin X."/>
            <person name="Woodcroft B.J."/>
            <person name="Tyson G.W."/>
            <person name="Hugenholtz P."/>
            <person name="Polz M.F."/>
            <person name="Zhang T."/>
        </authorList>
    </citation>
    <scope>NUCLEOTIDE SEQUENCE</scope>
    <source>
        <strain evidence="3">HKST-UBA17</strain>
    </source>
</reference>
<keyword evidence="1" id="KW-1133">Transmembrane helix</keyword>
<dbReference type="AlphaFoldDB" id="A0A955I2D4"/>
<keyword evidence="1" id="KW-0472">Membrane</keyword>
<reference evidence="3" key="1">
    <citation type="submission" date="2020-04" db="EMBL/GenBank/DDBJ databases">
        <authorList>
            <person name="Zhang T."/>
        </authorList>
    </citation>
    <scope>NUCLEOTIDE SEQUENCE</scope>
    <source>
        <strain evidence="3">HKST-UBA17</strain>
    </source>
</reference>
<dbReference type="InterPro" id="IPR008965">
    <property type="entry name" value="CBM2/CBM3_carb-bd_dom_sf"/>
</dbReference>
<dbReference type="EMBL" id="JAGQLN010000026">
    <property type="protein sequence ID" value="MCA9377216.1"/>
    <property type="molecule type" value="Genomic_DNA"/>
</dbReference>
<proteinExistence type="predicted"/>
<sequence length="244" mass="27039">MKRSYRQILFYIIAVAFMLAFPKSSFAAPTFKFNPTGGYVMEGDEFTLDILIDSDGEELIKAKSVITFDPTLVEIIKAERNNALFDQFPADEQSTDNTNGVLMLSGFTQSGAGDLYKTGANPDVFARITFKTLWDGVVTFDWEYTGTDAPFKSVMISDGSPPQNILTSKPVSATFTIQDSTGNSGTGNYVTPITGIFESDMFLPGFLVLLGGLMVFTGTNVVYRVSRRLILMRRRTLVEYDHDE</sequence>
<gene>
    <name evidence="3" type="ORF">KC685_04845</name>
</gene>
<evidence type="ECO:0000313" key="4">
    <source>
        <dbReference type="Proteomes" id="UP000741282"/>
    </source>
</evidence>
<evidence type="ECO:0008006" key="5">
    <source>
        <dbReference type="Google" id="ProtNLM"/>
    </source>
</evidence>
<feature type="signal peptide" evidence="2">
    <location>
        <begin position="1"/>
        <end position="27"/>
    </location>
</feature>